<evidence type="ECO:0000259" key="1">
    <source>
        <dbReference type="PROSITE" id="PS50041"/>
    </source>
</evidence>
<dbReference type="Proteomes" id="UP000252519">
    <property type="component" value="Unassembled WGS sequence"/>
</dbReference>
<name>A0A368G4V1_ANCCA</name>
<evidence type="ECO:0000313" key="2">
    <source>
        <dbReference type="EMBL" id="RCN38020.1"/>
    </source>
</evidence>
<dbReference type="SUPFAM" id="SSF56436">
    <property type="entry name" value="C-type lectin-like"/>
    <property type="match status" value="1"/>
</dbReference>
<organism evidence="2 3">
    <name type="scientific">Ancylostoma caninum</name>
    <name type="common">Dog hookworm</name>
    <dbReference type="NCBI Taxonomy" id="29170"/>
    <lineage>
        <taxon>Eukaryota</taxon>
        <taxon>Metazoa</taxon>
        <taxon>Ecdysozoa</taxon>
        <taxon>Nematoda</taxon>
        <taxon>Chromadorea</taxon>
        <taxon>Rhabditida</taxon>
        <taxon>Rhabditina</taxon>
        <taxon>Rhabditomorpha</taxon>
        <taxon>Strongyloidea</taxon>
        <taxon>Ancylostomatidae</taxon>
        <taxon>Ancylostomatinae</taxon>
        <taxon>Ancylostoma</taxon>
    </lineage>
</organism>
<keyword evidence="3" id="KW-1185">Reference proteome</keyword>
<dbReference type="InterPro" id="IPR001304">
    <property type="entry name" value="C-type_lectin-like"/>
</dbReference>
<dbReference type="InterPro" id="IPR016186">
    <property type="entry name" value="C-type_lectin-like/link_sf"/>
</dbReference>
<dbReference type="OrthoDB" id="5795186at2759"/>
<reference evidence="2 3" key="1">
    <citation type="submission" date="2014-10" db="EMBL/GenBank/DDBJ databases">
        <title>Draft genome of the hookworm Ancylostoma caninum.</title>
        <authorList>
            <person name="Mitreva M."/>
        </authorList>
    </citation>
    <scope>NUCLEOTIDE SEQUENCE [LARGE SCALE GENOMIC DNA]</scope>
    <source>
        <strain evidence="2 3">Baltimore</strain>
    </source>
</reference>
<dbReference type="PROSITE" id="PS50041">
    <property type="entry name" value="C_TYPE_LECTIN_2"/>
    <property type="match status" value="1"/>
</dbReference>
<sequence length="133" mass="15138">MLQIPVIISEQYQTRNLLMTLRTNVRELVDTYLQFQMHTRMQQFKMQLTYQVAELLQTNSGGKIILGYSNLINYGFSWSDGNPSTYTNWAPGEPVTAVAGVAWMDMLTGWWNTAAPFATSHFICALPAYRSTC</sequence>
<accession>A0A368G4V1</accession>
<evidence type="ECO:0000313" key="3">
    <source>
        <dbReference type="Proteomes" id="UP000252519"/>
    </source>
</evidence>
<comment type="caution">
    <text evidence="2">The sequence shown here is derived from an EMBL/GenBank/DDBJ whole genome shotgun (WGS) entry which is preliminary data.</text>
</comment>
<protein>
    <recommendedName>
        <fullName evidence="1">C-type lectin domain-containing protein</fullName>
    </recommendedName>
</protein>
<dbReference type="InterPro" id="IPR016187">
    <property type="entry name" value="CTDL_fold"/>
</dbReference>
<dbReference type="AlphaFoldDB" id="A0A368G4V1"/>
<proteinExistence type="predicted"/>
<feature type="domain" description="C-type lectin" evidence="1">
    <location>
        <begin position="52"/>
        <end position="125"/>
    </location>
</feature>
<dbReference type="Gene3D" id="3.10.100.10">
    <property type="entry name" value="Mannose-Binding Protein A, subunit A"/>
    <property type="match status" value="1"/>
</dbReference>
<gene>
    <name evidence="2" type="ORF">ANCCAN_16051</name>
</gene>
<dbReference type="EMBL" id="JOJR01000426">
    <property type="protein sequence ID" value="RCN38020.1"/>
    <property type="molecule type" value="Genomic_DNA"/>
</dbReference>